<dbReference type="UniPathway" id="UPA00164"/>
<comment type="catalytic activity">
    <reaction evidence="14">
        <text>D-maltose + ATP = alpha-maltose 1-phosphate + ADP + H(+)</text>
        <dbReference type="Rhea" id="RHEA:31915"/>
        <dbReference type="ChEBI" id="CHEBI:15378"/>
        <dbReference type="ChEBI" id="CHEBI:17306"/>
        <dbReference type="ChEBI" id="CHEBI:30616"/>
        <dbReference type="ChEBI" id="CHEBI:63576"/>
        <dbReference type="ChEBI" id="CHEBI:456216"/>
        <dbReference type="EC" id="2.7.1.175"/>
    </reaction>
</comment>
<evidence type="ECO:0000256" key="2">
    <source>
        <dbReference type="ARBA" id="ARBA00006219"/>
    </source>
</evidence>
<evidence type="ECO:0000256" key="10">
    <source>
        <dbReference type="ARBA" id="ARBA00022840"/>
    </source>
</evidence>
<evidence type="ECO:0000256" key="8">
    <source>
        <dbReference type="ARBA" id="ARBA00022741"/>
    </source>
</evidence>
<dbReference type="Gene3D" id="3.90.1200.10">
    <property type="match status" value="1"/>
</dbReference>
<evidence type="ECO:0000256" key="11">
    <source>
        <dbReference type="ARBA" id="ARBA00023056"/>
    </source>
</evidence>
<name>A0A7W7SB99_9ACTN</name>
<comment type="subunit">
    <text evidence="3">Monomer.</text>
</comment>
<dbReference type="Pfam" id="PF18085">
    <property type="entry name" value="Mak_N_cap"/>
    <property type="match status" value="1"/>
</dbReference>
<evidence type="ECO:0000259" key="15">
    <source>
        <dbReference type="Pfam" id="PF18085"/>
    </source>
</evidence>
<organism evidence="16 17">
    <name type="scientific">Kitasatospora gansuensis</name>
    <dbReference type="NCBI Taxonomy" id="258050"/>
    <lineage>
        <taxon>Bacteria</taxon>
        <taxon>Bacillati</taxon>
        <taxon>Actinomycetota</taxon>
        <taxon>Actinomycetes</taxon>
        <taxon>Kitasatosporales</taxon>
        <taxon>Streptomycetaceae</taxon>
        <taxon>Kitasatospora</taxon>
    </lineage>
</organism>
<evidence type="ECO:0000313" key="17">
    <source>
        <dbReference type="Proteomes" id="UP000573327"/>
    </source>
</evidence>
<comment type="pathway">
    <text evidence="1">Glycan biosynthesis; glycogen biosynthesis.</text>
</comment>
<evidence type="ECO:0000256" key="9">
    <source>
        <dbReference type="ARBA" id="ARBA00022777"/>
    </source>
</evidence>
<evidence type="ECO:0000256" key="14">
    <source>
        <dbReference type="ARBA" id="ARBA00049067"/>
    </source>
</evidence>
<evidence type="ECO:0000256" key="6">
    <source>
        <dbReference type="ARBA" id="ARBA00022600"/>
    </source>
</evidence>
<keyword evidence="9 16" id="KW-0418">Kinase</keyword>
<dbReference type="RefSeq" id="WP_184915129.1">
    <property type="nucleotide sequence ID" value="NZ_JACHJR010000001.1"/>
</dbReference>
<dbReference type="GO" id="GO:0005978">
    <property type="term" value="P:glycogen biosynthetic process"/>
    <property type="evidence" value="ECO:0007669"/>
    <property type="project" value="UniProtKB-UniPathway"/>
</dbReference>
<sequence>MTAAAVALDHRLARALDAWLPWQRWYAGKGRPHTAVTVVQSTPFSELPDGSVGSILVLRVDFADRGAAEHYQVPVGIRASLPDPVAPYLIAALDDLVVYEATGDHELVTELLGLVAGEHARDPLGFTSFGGFADGPPLSSRPLGVEQTNTSVVVDDRYVVKFFRRLHPGVNPELELPRALAASAGRHTAALHGAVEGHLDGAPVTYAVVQSFLAGAVDGWALAQDSLHRLRTEPWSAVREFAAEAFEMGRAVATVHAELAAGLGTGLLGPAELAGLAATMARQLDESCRVVPELALHRVDLAAAFAEVARLPGGAETQRVHGDLHLGQLLRGPAGWALIDFEGEPSLPMAERAVPHSPLRDVAGMLRSFEYAADHADLLAGPSNPAATARLRIWAEQGADAFCLGYAGVAGWDPRGQDALLRAHTLHKAVYEAHYEARHRPDFLPIPLAAVRRLLAQ</sequence>
<dbReference type="GO" id="GO:0016301">
    <property type="term" value="F:kinase activity"/>
    <property type="evidence" value="ECO:0007669"/>
    <property type="project" value="UniProtKB-KW"/>
</dbReference>
<dbReference type="SUPFAM" id="SSF56112">
    <property type="entry name" value="Protein kinase-like (PK-like)"/>
    <property type="match status" value="1"/>
</dbReference>
<dbReference type="InterPro" id="IPR011009">
    <property type="entry name" value="Kinase-like_dom_sf"/>
</dbReference>
<keyword evidence="17" id="KW-1185">Reference proteome</keyword>
<evidence type="ECO:0000313" key="16">
    <source>
        <dbReference type="EMBL" id="MBB4947320.1"/>
    </source>
</evidence>
<evidence type="ECO:0000256" key="7">
    <source>
        <dbReference type="ARBA" id="ARBA00022679"/>
    </source>
</evidence>
<protein>
    <recommendedName>
        <fullName evidence="5">Maltokinase</fullName>
        <ecNumber evidence="4">2.7.1.175</ecNumber>
    </recommendedName>
    <alternativeName>
        <fullName evidence="13">Maltose-1-phosphate synthase</fullName>
    </alternativeName>
</protein>
<keyword evidence="12" id="KW-0119">Carbohydrate metabolism</keyword>
<evidence type="ECO:0000256" key="4">
    <source>
        <dbReference type="ARBA" id="ARBA00011962"/>
    </source>
</evidence>
<keyword evidence="7 16" id="KW-0808">Transferase</keyword>
<evidence type="ECO:0000256" key="12">
    <source>
        <dbReference type="ARBA" id="ARBA00023277"/>
    </source>
</evidence>
<keyword evidence="6" id="KW-0321">Glycogen metabolism</keyword>
<dbReference type="Proteomes" id="UP000573327">
    <property type="component" value="Unassembled WGS sequence"/>
</dbReference>
<proteinExistence type="inferred from homology"/>
<evidence type="ECO:0000256" key="5">
    <source>
        <dbReference type="ARBA" id="ARBA00013882"/>
    </source>
</evidence>
<keyword evidence="10" id="KW-0067">ATP-binding</keyword>
<gene>
    <name evidence="16" type="ORF">F4556_002855</name>
</gene>
<reference evidence="16 17" key="1">
    <citation type="submission" date="2020-08" db="EMBL/GenBank/DDBJ databases">
        <title>Sequencing the genomes of 1000 actinobacteria strains.</title>
        <authorList>
            <person name="Klenk H.-P."/>
        </authorList>
    </citation>
    <scope>NUCLEOTIDE SEQUENCE [LARGE SCALE GENOMIC DNA]</scope>
    <source>
        <strain evidence="16 17">DSM 44786</strain>
    </source>
</reference>
<comment type="similarity">
    <text evidence="2">Belongs to the aminoglycoside phosphotransferase family.</text>
</comment>
<keyword evidence="11" id="KW-0320">Glycogen biosynthesis</keyword>
<dbReference type="EC" id="2.7.1.175" evidence="4"/>
<feature type="domain" description="Maltokinase N-terminal cap" evidence="15">
    <location>
        <begin position="19"/>
        <end position="104"/>
    </location>
</feature>
<dbReference type="InterPro" id="IPR040999">
    <property type="entry name" value="Mak_N_cap"/>
</dbReference>
<evidence type="ECO:0000256" key="3">
    <source>
        <dbReference type="ARBA" id="ARBA00011245"/>
    </source>
</evidence>
<accession>A0A7W7SB99</accession>
<keyword evidence="8" id="KW-0547">Nucleotide-binding</keyword>
<dbReference type="EMBL" id="JACHJR010000001">
    <property type="protein sequence ID" value="MBB4947320.1"/>
    <property type="molecule type" value="Genomic_DNA"/>
</dbReference>
<dbReference type="GO" id="GO:0005524">
    <property type="term" value="F:ATP binding"/>
    <property type="evidence" value="ECO:0007669"/>
    <property type="project" value="UniProtKB-KW"/>
</dbReference>
<comment type="caution">
    <text evidence="16">The sequence shown here is derived from an EMBL/GenBank/DDBJ whole genome shotgun (WGS) entry which is preliminary data.</text>
</comment>
<evidence type="ECO:0000256" key="1">
    <source>
        <dbReference type="ARBA" id="ARBA00004964"/>
    </source>
</evidence>
<dbReference type="AlphaFoldDB" id="A0A7W7SB99"/>
<evidence type="ECO:0000256" key="13">
    <source>
        <dbReference type="ARBA" id="ARBA00031251"/>
    </source>
</evidence>